<keyword evidence="3" id="KW-1185">Reference proteome</keyword>
<dbReference type="EMBL" id="CP045903">
    <property type="protein sequence ID" value="QQP39080.1"/>
    <property type="molecule type" value="Genomic_DNA"/>
</dbReference>
<proteinExistence type="predicted"/>
<evidence type="ECO:0000259" key="1">
    <source>
        <dbReference type="PROSITE" id="PS50878"/>
    </source>
</evidence>
<reference evidence="3" key="1">
    <citation type="submission" date="2021-01" db="EMBL/GenBank/DDBJ databases">
        <title>Caligus Genome Assembly.</title>
        <authorList>
            <person name="Gallardo-Escarate C."/>
        </authorList>
    </citation>
    <scope>NUCLEOTIDE SEQUENCE [LARGE SCALE GENOMIC DNA]</scope>
</reference>
<dbReference type="InterPro" id="IPR043502">
    <property type="entry name" value="DNA/RNA_pol_sf"/>
</dbReference>
<organism evidence="2 3">
    <name type="scientific">Caligus rogercresseyi</name>
    <name type="common">Sea louse</name>
    <dbReference type="NCBI Taxonomy" id="217165"/>
    <lineage>
        <taxon>Eukaryota</taxon>
        <taxon>Metazoa</taxon>
        <taxon>Ecdysozoa</taxon>
        <taxon>Arthropoda</taxon>
        <taxon>Crustacea</taxon>
        <taxon>Multicrustacea</taxon>
        <taxon>Hexanauplia</taxon>
        <taxon>Copepoda</taxon>
        <taxon>Siphonostomatoida</taxon>
        <taxon>Caligidae</taxon>
        <taxon>Caligus</taxon>
    </lineage>
</organism>
<dbReference type="OrthoDB" id="6377591at2759"/>
<gene>
    <name evidence="2" type="ORF">FKW44_019849</name>
</gene>
<dbReference type="InterPro" id="IPR043128">
    <property type="entry name" value="Rev_trsase/Diguanyl_cyclase"/>
</dbReference>
<feature type="domain" description="Reverse transcriptase" evidence="1">
    <location>
        <begin position="1"/>
        <end position="86"/>
    </location>
</feature>
<accession>A0A7T8GWE0</accession>
<dbReference type="GO" id="GO:0071897">
    <property type="term" value="P:DNA biosynthetic process"/>
    <property type="evidence" value="ECO:0007669"/>
    <property type="project" value="UniProtKB-ARBA"/>
</dbReference>
<dbReference type="Gene3D" id="3.30.70.270">
    <property type="match status" value="1"/>
</dbReference>
<evidence type="ECO:0000313" key="3">
    <source>
        <dbReference type="Proteomes" id="UP000595437"/>
    </source>
</evidence>
<dbReference type="InterPro" id="IPR050951">
    <property type="entry name" value="Retrovirus_Pol_polyprotein"/>
</dbReference>
<dbReference type="AlphaFoldDB" id="A0A7T8GWE0"/>
<protein>
    <submittedName>
        <fullName evidence="2">Transposon Tf2-6 polyprotein</fullName>
    </submittedName>
</protein>
<dbReference type="Proteomes" id="UP000595437">
    <property type="component" value="Chromosome 14"/>
</dbReference>
<dbReference type="PROSITE" id="PS50878">
    <property type="entry name" value="RT_POL"/>
    <property type="match status" value="1"/>
</dbReference>
<dbReference type="InterPro" id="IPR000477">
    <property type="entry name" value="RT_dom"/>
</dbReference>
<name>A0A7T8GWE0_CALRO</name>
<dbReference type="PANTHER" id="PTHR37984:SF9">
    <property type="entry name" value="INTEGRASE CATALYTIC DOMAIN-CONTAINING PROTEIN"/>
    <property type="match status" value="1"/>
</dbReference>
<dbReference type="SUPFAM" id="SSF56672">
    <property type="entry name" value="DNA/RNA polymerases"/>
    <property type="match status" value="1"/>
</dbReference>
<sequence>MFPYLRNAMGLISAGDEFNRRGDDAIAGIPNVKKIVEDIIIYDKDEDTHLQRVKEVIQRCDEHGITLGRRKSTIAEPSVTWCGYRISKDGCTANPRAGRRPHQVPCTQEQD</sequence>
<evidence type="ECO:0000313" key="2">
    <source>
        <dbReference type="EMBL" id="QQP39080.1"/>
    </source>
</evidence>
<dbReference type="PANTHER" id="PTHR37984">
    <property type="entry name" value="PROTEIN CBG26694"/>
    <property type="match status" value="1"/>
</dbReference>